<feature type="compositionally biased region" description="Basic and acidic residues" evidence="10">
    <location>
        <begin position="403"/>
        <end position="414"/>
    </location>
</feature>
<evidence type="ECO:0000256" key="2">
    <source>
        <dbReference type="ARBA" id="ARBA00022723"/>
    </source>
</evidence>
<dbReference type="GO" id="GO:0005634">
    <property type="term" value="C:nucleus"/>
    <property type="evidence" value="ECO:0007669"/>
    <property type="project" value="UniProtKB-SubCell"/>
</dbReference>
<dbReference type="SMART" id="SM00399">
    <property type="entry name" value="ZnF_C4"/>
    <property type="match status" value="1"/>
</dbReference>
<feature type="compositionally biased region" description="Basic residues" evidence="10">
    <location>
        <begin position="220"/>
        <end position="231"/>
    </location>
</feature>
<dbReference type="AlphaFoldDB" id="A0A195CKK1"/>
<feature type="compositionally biased region" description="Low complexity" evidence="10">
    <location>
        <begin position="185"/>
        <end position="202"/>
    </location>
</feature>
<dbReference type="GO" id="GO:0003700">
    <property type="term" value="F:DNA-binding transcription factor activity"/>
    <property type="evidence" value="ECO:0007669"/>
    <property type="project" value="InterPro"/>
</dbReference>
<dbReference type="GO" id="GO:0008270">
    <property type="term" value="F:zinc ion binding"/>
    <property type="evidence" value="ECO:0007669"/>
    <property type="project" value="UniProtKB-KW"/>
</dbReference>
<organism evidence="12 13">
    <name type="scientific">Cyphomyrmex costatus</name>
    <dbReference type="NCBI Taxonomy" id="456900"/>
    <lineage>
        <taxon>Eukaryota</taxon>
        <taxon>Metazoa</taxon>
        <taxon>Ecdysozoa</taxon>
        <taxon>Arthropoda</taxon>
        <taxon>Hexapoda</taxon>
        <taxon>Insecta</taxon>
        <taxon>Pterygota</taxon>
        <taxon>Neoptera</taxon>
        <taxon>Endopterygota</taxon>
        <taxon>Hymenoptera</taxon>
        <taxon>Apocrita</taxon>
        <taxon>Aculeata</taxon>
        <taxon>Formicoidea</taxon>
        <taxon>Formicidae</taxon>
        <taxon>Myrmicinae</taxon>
        <taxon>Cyphomyrmex</taxon>
    </lineage>
</organism>
<dbReference type="InterPro" id="IPR050200">
    <property type="entry name" value="Nuclear_hormone_rcpt_NR3"/>
</dbReference>
<dbReference type="PROSITE" id="PS51030">
    <property type="entry name" value="NUCLEAR_REC_DBD_2"/>
    <property type="match status" value="1"/>
</dbReference>
<dbReference type="InterPro" id="IPR001628">
    <property type="entry name" value="Znf_hrmn_rcpt"/>
</dbReference>
<keyword evidence="2" id="KW-0479">Metal-binding</keyword>
<gene>
    <name evidence="12" type="ORF">ALC62_08208</name>
</gene>
<evidence type="ECO:0000256" key="3">
    <source>
        <dbReference type="ARBA" id="ARBA00022771"/>
    </source>
</evidence>
<dbReference type="Pfam" id="PF00105">
    <property type="entry name" value="zf-C4"/>
    <property type="match status" value="1"/>
</dbReference>
<evidence type="ECO:0000256" key="9">
    <source>
        <dbReference type="ARBA" id="ARBA00023242"/>
    </source>
</evidence>
<keyword evidence="9" id="KW-0539">Nucleus</keyword>
<feature type="compositionally biased region" description="Basic and acidic residues" evidence="10">
    <location>
        <begin position="351"/>
        <end position="372"/>
    </location>
</feature>
<feature type="compositionally biased region" description="Acidic residues" evidence="10">
    <location>
        <begin position="418"/>
        <end position="434"/>
    </location>
</feature>
<keyword evidence="7" id="KW-0804">Transcription</keyword>
<feature type="region of interest" description="Disordered" evidence="10">
    <location>
        <begin position="391"/>
        <end position="448"/>
    </location>
</feature>
<evidence type="ECO:0000256" key="10">
    <source>
        <dbReference type="SAM" id="MobiDB-lite"/>
    </source>
</evidence>
<feature type="region of interest" description="Disordered" evidence="10">
    <location>
        <begin position="218"/>
        <end position="243"/>
    </location>
</feature>
<dbReference type="GO" id="GO:0043565">
    <property type="term" value="F:sequence-specific DNA binding"/>
    <property type="evidence" value="ECO:0007669"/>
    <property type="project" value="InterPro"/>
</dbReference>
<evidence type="ECO:0000256" key="1">
    <source>
        <dbReference type="ARBA" id="ARBA00004123"/>
    </source>
</evidence>
<keyword evidence="8" id="KW-0675">Receptor</keyword>
<keyword evidence="5" id="KW-0805">Transcription regulation</keyword>
<keyword evidence="13" id="KW-1185">Reference proteome</keyword>
<feature type="compositionally biased region" description="Basic and acidic residues" evidence="10">
    <location>
        <begin position="232"/>
        <end position="241"/>
    </location>
</feature>
<evidence type="ECO:0000313" key="12">
    <source>
        <dbReference type="EMBL" id="KYN00982.1"/>
    </source>
</evidence>
<reference evidence="12 13" key="1">
    <citation type="submission" date="2016-03" db="EMBL/GenBank/DDBJ databases">
        <title>Cyphomyrmex costatus WGS genome.</title>
        <authorList>
            <person name="Nygaard S."/>
            <person name="Hu H."/>
            <person name="Boomsma J."/>
            <person name="Zhang G."/>
        </authorList>
    </citation>
    <scope>NUCLEOTIDE SEQUENCE [LARGE SCALE GENOMIC DNA]</scope>
    <source>
        <strain evidence="12">MS0001</strain>
        <tissue evidence="12">Whole body</tissue>
    </source>
</reference>
<keyword evidence="3" id="KW-0863">Zinc-finger</keyword>
<feature type="domain" description="Nuclear receptor" evidence="11">
    <location>
        <begin position="54"/>
        <end position="144"/>
    </location>
</feature>
<dbReference type="PANTHER" id="PTHR48092">
    <property type="entry name" value="KNIRPS-RELATED PROTEIN-RELATED"/>
    <property type="match status" value="1"/>
</dbReference>
<dbReference type="EMBL" id="KQ977642">
    <property type="protein sequence ID" value="KYN00982.1"/>
    <property type="molecule type" value="Genomic_DNA"/>
</dbReference>
<evidence type="ECO:0000256" key="4">
    <source>
        <dbReference type="ARBA" id="ARBA00022833"/>
    </source>
</evidence>
<proteinExistence type="predicted"/>
<accession>A0A195CKK1</accession>
<evidence type="ECO:0000313" key="13">
    <source>
        <dbReference type="Proteomes" id="UP000078542"/>
    </source>
</evidence>
<dbReference type="InterPro" id="IPR013088">
    <property type="entry name" value="Znf_NHR/GATA"/>
</dbReference>
<evidence type="ECO:0000256" key="7">
    <source>
        <dbReference type="ARBA" id="ARBA00023163"/>
    </source>
</evidence>
<feature type="region of interest" description="Disordered" evidence="10">
    <location>
        <begin position="183"/>
        <end position="202"/>
    </location>
</feature>
<dbReference type="Proteomes" id="UP000078542">
    <property type="component" value="Unassembled WGS sequence"/>
</dbReference>
<evidence type="ECO:0000256" key="6">
    <source>
        <dbReference type="ARBA" id="ARBA00023125"/>
    </source>
</evidence>
<dbReference type="STRING" id="456900.A0A195CKK1"/>
<keyword evidence="6" id="KW-0238">DNA-binding</keyword>
<evidence type="ECO:0000259" key="11">
    <source>
        <dbReference type="PROSITE" id="PS51030"/>
    </source>
</evidence>
<name>A0A195CKK1_9HYME</name>
<feature type="compositionally biased region" description="Low complexity" evidence="10">
    <location>
        <begin position="331"/>
        <end position="350"/>
    </location>
</feature>
<keyword evidence="4" id="KW-0862">Zinc</keyword>
<dbReference type="SUPFAM" id="SSF57716">
    <property type="entry name" value="Glucocorticoid receptor-like (DNA-binding domain)"/>
    <property type="match status" value="1"/>
</dbReference>
<comment type="subcellular location">
    <subcellularLocation>
        <location evidence="1">Nucleus</location>
    </subcellularLocation>
</comment>
<dbReference type="Gene3D" id="3.30.50.10">
    <property type="entry name" value="Erythroid Transcription Factor GATA-1, subunit A"/>
    <property type="match status" value="1"/>
</dbReference>
<protein>
    <submittedName>
        <fullName evidence="12">Protein embryonic gonad</fullName>
    </submittedName>
</protein>
<dbReference type="PRINTS" id="PR00047">
    <property type="entry name" value="STROIDFINGER"/>
</dbReference>
<evidence type="ECO:0000256" key="8">
    <source>
        <dbReference type="ARBA" id="ARBA00023170"/>
    </source>
</evidence>
<evidence type="ECO:0000256" key="5">
    <source>
        <dbReference type="ARBA" id="ARBA00023015"/>
    </source>
</evidence>
<sequence>MDVGDLSGPAGLVGSGSISVATGVGIIANATSAPGWWTPTSTITSAAANTDVMNQLCRVCGEPAAGFHFGAFTCEGCKKKKDRKRGMTRDRYSFFGRTYNNLGSISECKNGGVCVINKKNRTACKACRLRKCLMVGMSKSGSRYGRRSNWFKIHCLLQEQSQQAQNRLIKDPKSAYEKAFGSLDAANNNNNNNNTENASNTSASSIVGIVTTATTTANSYHHHHLHHHHHPDRLPKREDGALRPPDIPVQLRSPDIPPRTSQEAILRPTDLPRAPHEMFRPEVSRFPMWRGPPLFHPALTHMQLLNTPFFPFQQRFIVPYVNQVGPPQMATSLSSSSSESISPRSTPSPTKRSEENRECREIDRETAERDRCPTAGSIEVAYDKNLTFLRSLGPEQDEPMDLSMKDTRTDRQEVDAGSMEEEEEKSSNSEENELLQDPGPPLDLTRKT</sequence>
<feature type="region of interest" description="Disordered" evidence="10">
    <location>
        <begin position="328"/>
        <end position="374"/>
    </location>
</feature>